<evidence type="ECO:0000313" key="1">
    <source>
        <dbReference type="EMBL" id="KAF6160452.1"/>
    </source>
</evidence>
<dbReference type="Proteomes" id="UP000541444">
    <property type="component" value="Unassembled WGS sequence"/>
</dbReference>
<comment type="caution">
    <text evidence="1">The sequence shown here is derived from an EMBL/GenBank/DDBJ whole genome shotgun (WGS) entry which is preliminary data.</text>
</comment>
<dbReference type="EMBL" id="JACGCM010001165">
    <property type="protein sequence ID" value="KAF6160452.1"/>
    <property type="molecule type" value="Genomic_DNA"/>
</dbReference>
<keyword evidence="2" id="KW-1185">Reference proteome</keyword>
<accession>A0A7J7N0C7</accession>
<dbReference type="PANTHER" id="PTHR35320">
    <property type="entry name" value="ATP-DEPENDENT CLP PROTEASE ATP-BINDING SUBUNIT"/>
    <property type="match status" value="1"/>
</dbReference>
<gene>
    <name evidence="1" type="ORF">GIB67_019221</name>
</gene>
<proteinExistence type="predicted"/>
<dbReference type="PANTHER" id="PTHR35320:SF1">
    <property type="entry name" value="ATP-DEPENDENT CLP PROTEASE ATP-BINDING SUBUNIT"/>
    <property type="match status" value="1"/>
</dbReference>
<organism evidence="1 2">
    <name type="scientific">Kingdonia uniflora</name>
    <dbReference type="NCBI Taxonomy" id="39325"/>
    <lineage>
        <taxon>Eukaryota</taxon>
        <taxon>Viridiplantae</taxon>
        <taxon>Streptophyta</taxon>
        <taxon>Embryophyta</taxon>
        <taxon>Tracheophyta</taxon>
        <taxon>Spermatophyta</taxon>
        <taxon>Magnoliopsida</taxon>
        <taxon>Ranunculales</taxon>
        <taxon>Circaeasteraceae</taxon>
        <taxon>Kingdonia</taxon>
    </lineage>
</organism>
<reference evidence="1 2" key="1">
    <citation type="journal article" date="2020" name="IScience">
        <title>Genome Sequencing of the Endangered Kingdonia uniflora (Circaeasteraceae, Ranunculales) Reveals Potential Mechanisms of Evolutionary Specialization.</title>
        <authorList>
            <person name="Sun Y."/>
            <person name="Deng T."/>
            <person name="Zhang A."/>
            <person name="Moore M.J."/>
            <person name="Landis J.B."/>
            <person name="Lin N."/>
            <person name="Zhang H."/>
            <person name="Zhang X."/>
            <person name="Huang J."/>
            <person name="Zhang X."/>
            <person name="Sun H."/>
            <person name="Wang H."/>
        </authorList>
    </citation>
    <scope>NUCLEOTIDE SEQUENCE [LARGE SCALE GENOMIC DNA]</scope>
    <source>
        <strain evidence="1">TB1705</strain>
        <tissue evidence="1">Leaf</tissue>
    </source>
</reference>
<dbReference type="OrthoDB" id="2019561at2759"/>
<sequence length="253" mass="27801">MCSTINNSFSVFSQLPTKTPTAISFIIYSSIQPQRRTKSMTFSCSYNQSQEQPITTTTTTQPQKSQTETYNIKFKTHKACKLGISIYPNFVYNAEGGIGSGIAKGTNNTGLINEMEVSFDLHALYIPPLTSATTTFLGLPLPPFLKIDIVPELFQGTIDKDSRKVDLEFKAKFLFSVGSIYKAPALVVKTVLTSEESSGTMRRGIGQRLDKEGKCRLVGIATIDPIDDVFMNTFLGLPTECLADMNATIFLSS</sequence>
<evidence type="ECO:0000313" key="2">
    <source>
        <dbReference type="Proteomes" id="UP000541444"/>
    </source>
</evidence>
<protein>
    <submittedName>
        <fullName evidence="1">Uncharacterized protein</fullName>
    </submittedName>
</protein>
<name>A0A7J7N0C7_9MAGN</name>
<dbReference type="AlphaFoldDB" id="A0A7J7N0C7"/>